<keyword evidence="5" id="KW-0418">Kinase</keyword>
<evidence type="ECO:0000259" key="11">
    <source>
        <dbReference type="PROSITE" id="PS50011"/>
    </source>
</evidence>
<dbReference type="InterPro" id="IPR008271">
    <property type="entry name" value="Ser/Thr_kinase_AS"/>
</dbReference>
<feature type="region of interest" description="Disordered" evidence="10">
    <location>
        <begin position="280"/>
        <end position="395"/>
    </location>
</feature>
<feature type="compositionally biased region" description="Basic and acidic residues" evidence="10">
    <location>
        <begin position="618"/>
        <end position="629"/>
    </location>
</feature>
<dbReference type="PROSITE" id="PS00107">
    <property type="entry name" value="PROTEIN_KINASE_ATP"/>
    <property type="match status" value="1"/>
</dbReference>
<evidence type="ECO:0000256" key="6">
    <source>
        <dbReference type="ARBA" id="ARBA00022840"/>
    </source>
</evidence>
<comment type="catalytic activity">
    <reaction evidence="8">
        <text>L-seryl-[protein] + ATP = O-phospho-L-seryl-[protein] + ADP + H(+)</text>
        <dbReference type="Rhea" id="RHEA:17989"/>
        <dbReference type="Rhea" id="RHEA-COMP:9863"/>
        <dbReference type="Rhea" id="RHEA-COMP:11604"/>
        <dbReference type="ChEBI" id="CHEBI:15378"/>
        <dbReference type="ChEBI" id="CHEBI:29999"/>
        <dbReference type="ChEBI" id="CHEBI:30616"/>
        <dbReference type="ChEBI" id="CHEBI:83421"/>
        <dbReference type="ChEBI" id="CHEBI:456216"/>
        <dbReference type="EC" id="2.7.11.1"/>
    </reaction>
</comment>
<feature type="region of interest" description="Disordered" evidence="10">
    <location>
        <begin position="585"/>
        <end position="629"/>
    </location>
</feature>
<evidence type="ECO:0000256" key="4">
    <source>
        <dbReference type="ARBA" id="ARBA00022741"/>
    </source>
</evidence>
<dbReference type="SMART" id="SM00220">
    <property type="entry name" value="S_TKc"/>
    <property type="match status" value="1"/>
</dbReference>
<keyword evidence="4 9" id="KW-0547">Nucleotide-binding</keyword>
<dbReference type="PANTHER" id="PTHR44899:SF3">
    <property type="entry name" value="SERINE_THREONINE-PROTEIN KINASE NEK1"/>
    <property type="match status" value="1"/>
</dbReference>
<dbReference type="Gene3D" id="3.30.200.20">
    <property type="entry name" value="Phosphorylase Kinase, domain 1"/>
    <property type="match status" value="1"/>
</dbReference>
<evidence type="ECO:0000256" key="8">
    <source>
        <dbReference type="ARBA" id="ARBA00048679"/>
    </source>
</evidence>
<dbReference type="InterPro" id="IPR000719">
    <property type="entry name" value="Prot_kinase_dom"/>
</dbReference>
<feature type="compositionally biased region" description="Basic and acidic residues" evidence="10">
    <location>
        <begin position="461"/>
        <end position="471"/>
    </location>
</feature>
<dbReference type="CDD" id="cd08215">
    <property type="entry name" value="STKc_Nek"/>
    <property type="match status" value="1"/>
</dbReference>
<feature type="compositionally biased region" description="Polar residues" evidence="10">
    <location>
        <begin position="474"/>
        <end position="488"/>
    </location>
</feature>
<dbReference type="InterPro" id="IPR011009">
    <property type="entry name" value="Kinase-like_dom_sf"/>
</dbReference>
<dbReference type="PANTHER" id="PTHR44899">
    <property type="entry name" value="CAMK FAMILY PROTEIN KINASE"/>
    <property type="match status" value="1"/>
</dbReference>
<evidence type="ECO:0000256" key="7">
    <source>
        <dbReference type="ARBA" id="ARBA00047899"/>
    </source>
</evidence>
<dbReference type="EC" id="2.7.11.1" evidence="1"/>
<dbReference type="SUPFAM" id="SSF56112">
    <property type="entry name" value="Protein kinase-like (PK-like)"/>
    <property type="match status" value="1"/>
</dbReference>
<evidence type="ECO:0000313" key="13">
    <source>
        <dbReference type="Proteomes" id="UP001470230"/>
    </source>
</evidence>
<dbReference type="InterPro" id="IPR051131">
    <property type="entry name" value="NEK_Ser/Thr_kinase_NIMA"/>
</dbReference>
<evidence type="ECO:0000256" key="2">
    <source>
        <dbReference type="ARBA" id="ARBA00022527"/>
    </source>
</evidence>
<evidence type="ECO:0000256" key="1">
    <source>
        <dbReference type="ARBA" id="ARBA00012513"/>
    </source>
</evidence>
<dbReference type="Pfam" id="PF00069">
    <property type="entry name" value="Pkinase"/>
    <property type="match status" value="1"/>
</dbReference>
<protein>
    <recommendedName>
        <fullName evidence="1">non-specific serine/threonine protein kinase</fullName>
        <ecNumber evidence="1">2.7.11.1</ecNumber>
    </recommendedName>
</protein>
<name>A0ABR2L880_9EUKA</name>
<dbReference type="PROSITE" id="PS50011">
    <property type="entry name" value="PROTEIN_KINASE_DOM"/>
    <property type="match status" value="1"/>
</dbReference>
<sequence length="629" mass="71399">MRKSKSYQYEKIKALGRGSFGVAYLVCRKSDGKCFVMKEIDTSHITPEGKIEVLREAQILSSFSCPFIVSFIESFETSKSLCIIMEFGNAGDLNKKIANQRLKGKLFPEDLILDIFTQLALALNYLHERKILHRDIKPENVFLTRDGFAKLGDFGISKVLNDHSYAQTISGTPCYFSPEICKKEKYNSKTDVWSLGCLLYEMAALKRPFDSRSYQVLKKKIISEPFEPLPENYSSDFVQLVNLMLTKDHNKRPSIKQILGLPSLRKRISQFYDQMMDQYQKKAEKHKGSDQKAAQHKEAVQKAGQPKRLDQKAGQPKRLDQKAAQHKEAVQKEGQHKEAVQKEGQHKEAVQKEEKNEGPGQKASPQKALDQKRKLKVKTPLRYIPPSRQAQINKKRYLQLKARLAKREMERQMEAANRINNKNKLDKDHQLEQSPNQGGDRYAGLFKKLTDEVEKKRNELLTRIESLKKPSDANPESNDNQEADNQPSDQEEDFVAPLGSFAIAMEDQPAWAKNDKSPIDVPPPDANNIEDDPQQDILGSTSSFRPGQVPNADDANNNEIEKPSDVEQTFESVLSFATALDFPTFSAGDKAEQGFESEANSEDDDDDEEDEEESELDPTPKPDTDQPTK</sequence>
<keyword evidence="2" id="KW-0723">Serine/threonine-protein kinase</keyword>
<feature type="region of interest" description="Disordered" evidence="10">
    <location>
        <begin position="461"/>
        <end position="568"/>
    </location>
</feature>
<evidence type="ECO:0000256" key="10">
    <source>
        <dbReference type="SAM" id="MobiDB-lite"/>
    </source>
</evidence>
<gene>
    <name evidence="12" type="ORF">M9Y10_001743</name>
</gene>
<feature type="binding site" evidence="9">
    <location>
        <position position="38"/>
    </location>
    <ligand>
        <name>ATP</name>
        <dbReference type="ChEBI" id="CHEBI:30616"/>
    </ligand>
</feature>
<feature type="domain" description="Protein kinase" evidence="11">
    <location>
        <begin position="9"/>
        <end position="264"/>
    </location>
</feature>
<evidence type="ECO:0000313" key="12">
    <source>
        <dbReference type="EMBL" id="KAK8899427.1"/>
    </source>
</evidence>
<feature type="compositionally biased region" description="Acidic residues" evidence="10">
    <location>
        <begin position="599"/>
        <end position="616"/>
    </location>
</feature>
<feature type="compositionally biased region" description="Basic and acidic residues" evidence="10">
    <location>
        <begin position="307"/>
        <end position="357"/>
    </location>
</feature>
<dbReference type="Gene3D" id="1.10.510.10">
    <property type="entry name" value="Transferase(Phosphotransferase) domain 1"/>
    <property type="match status" value="1"/>
</dbReference>
<dbReference type="EMBL" id="JAPFFF010000001">
    <property type="protein sequence ID" value="KAK8899427.1"/>
    <property type="molecule type" value="Genomic_DNA"/>
</dbReference>
<evidence type="ECO:0000256" key="5">
    <source>
        <dbReference type="ARBA" id="ARBA00022777"/>
    </source>
</evidence>
<keyword evidence="3" id="KW-0808">Transferase</keyword>
<evidence type="ECO:0000256" key="9">
    <source>
        <dbReference type="PROSITE-ProRule" id="PRU10141"/>
    </source>
</evidence>
<comment type="caution">
    <text evidence="12">The sequence shown here is derived from an EMBL/GenBank/DDBJ whole genome shotgun (WGS) entry which is preliminary data.</text>
</comment>
<accession>A0ABR2L880</accession>
<dbReference type="InterPro" id="IPR017441">
    <property type="entry name" value="Protein_kinase_ATP_BS"/>
</dbReference>
<comment type="catalytic activity">
    <reaction evidence="7">
        <text>L-threonyl-[protein] + ATP = O-phospho-L-threonyl-[protein] + ADP + H(+)</text>
        <dbReference type="Rhea" id="RHEA:46608"/>
        <dbReference type="Rhea" id="RHEA-COMP:11060"/>
        <dbReference type="Rhea" id="RHEA-COMP:11605"/>
        <dbReference type="ChEBI" id="CHEBI:15378"/>
        <dbReference type="ChEBI" id="CHEBI:30013"/>
        <dbReference type="ChEBI" id="CHEBI:30616"/>
        <dbReference type="ChEBI" id="CHEBI:61977"/>
        <dbReference type="ChEBI" id="CHEBI:456216"/>
        <dbReference type="EC" id="2.7.11.1"/>
    </reaction>
</comment>
<keyword evidence="6 9" id="KW-0067">ATP-binding</keyword>
<reference evidence="12 13" key="1">
    <citation type="submission" date="2024-04" db="EMBL/GenBank/DDBJ databases">
        <title>Tritrichomonas musculus Genome.</title>
        <authorList>
            <person name="Alves-Ferreira E."/>
            <person name="Grigg M."/>
            <person name="Lorenzi H."/>
            <person name="Galac M."/>
        </authorList>
    </citation>
    <scope>NUCLEOTIDE SEQUENCE [LARGE SCALE GENOMIC DNA]</scope>
    <source>
        <strain evidence="12 13">EAF2021</strain>
    </source>
</reference>
<keyword evidence="13" id="KW-1185">Reference proteome</keyword>
<feature type="compositionally biased region" description="Basic and acidic residues" evidence="10">
    <location>
        <begin position="280"/>
        <end position="300"/>
    </location>
</feature>
<feature type="region of interest" description="Disordered" evidence="10">
    <location>
        <begin position="411"/>
        <end position="445"/>
    </location>
</feature>
<dbReference type="Proteomes" id="UP001470230">
    <property type="component" value="Unassembled WGS sequence"/>
</dbReference>
<proteinExistence type="predicted"/>
<organism evidence="12 13">
    <name type="scientific">Tritrichomonas musculus</name>
    <dbReference type="NCBI Taxonomy" id="1915356"/>
    <lineage>
        <taxon>Eukaryota</taxon>
        <taxon>Metamonada</taxon>
        <taxon>Parabasalia</taxon>
        <taxon>Tritrichomonadida</taxon>
        <taxon>Tritrichomonadidae</taxon>
        <taxon>Tritrichomonas</taxon>
    </lineage>
</organism>
<dbReference type="PROSITE" id="PS00108">
    <property type="entry name" value="PROTEIN_KINASE_ST"/>
    <property type="match status" value="1"/>
</dbReference>
<evidence type="ECO:0000256" key="3">
    <source>
        <dbReference type="ARBA" id="ARBA00022679"/>
    </source>
</evidence>